<keyword evidence="4" id="KW-0227">DNA damage</keyword>
<keyword evidence="5" id="KW-0809">Transit peptide</keyword>
<evidence type="ECO:0000256" key="4">
    <source>
        <dbReference type="ARBA" id="ARBA00022763"/>
    </source>
</evidence>
<evidence type="ECO:0000256" key="5">
    <source>
        <dbReference type="ARBA" id="ARBA00022946"/>
    </source>
</evidence>
<feature type="compositionally biased region" description="Polar residues" evidence="10">
    <location>
        <begin position="68"/>
        <end position="89"/>
    </location>
</feature>
<evidence type="ECO:0000256" key="2">
    <source>
        <dbReference type="ARBA" id="ARBA00007053"/>
    </source>
</evidence>
<evidence type="ECO:0000256" key="1">
    <source>
        <dbReference type="ARBA" id="ARBA00004436"/>
    </source>
</evidence>
<evidence type="ECO:0000313" key="12">
    <source>
        <dbReference type="Proteomes" id="UP001286456"/>
    </source>
</evidence>
<dbReference type="AlphaFoldDB" id="A0AAE0MHT8"/>
<feature type="region of interest" description="Disordered" evidence="10">
    <location>
        <begin position="40"/>
        <end position="97"/>
    </location>
</feature>
<evidence type="ECO:0000256" key="7">
    <source>
        <dbReference type="ARBA" id="ARBA00023128"/>
    </source>
</evidence>
<feature type="compositionally biased region" description="Low complexity" evidence="10">
    <location>
        <begin position="40"/>
        <end position="65"/>
    </location>
</feature>
<evidence type="ECO:0000256" key="6">
    <source>
        <dbReference type="ARBA" id="ARBA00023125"/>
    </source>
</evidence>
<keyword evidence="6" id="KW-0238">DNA-binding</keyword>
<evidence type="ECO:0000256" key="9">
    <source>
        <dbReference type="ARBA" id="ARBA00023271"/>
    </source>
</evidence>
<proteinExistence type="inferred from homology"/>
<comment type="subcellular location">
    <subcellularLocation>
        <location evidence="1">Mitochondrion matrix</location>
        <location evidence="1">Mitochondrion nucleoid</location>
    </subcellularLocation>
</comment>
<name>A0AAE0MHT8_9PEZI</name>
<reference evidence="11" key="2">
    <citation type="submission" date="2023-06" db="EMBL/GenBank/DDBJ databases">
        <authorList>
            <consortium name="Lawrence Berkeley National Laboratory"/>
            <person name="Haridas S."/>
            <person name="Hensen N."/>
            <person name="Bonometti L."/>
            <person name="Westerberg I."/>
            <person name="Brannstrom I.O."/>
            <person name="Guillou S."/>
            <person name="Cros-Aarteil S."/>
            <person name="Calhoun S."/>
            <person name="Kuo A."/>
            <person name="Mondo S."/>
            <person name="Pangilinan J."/>
            <person name="Riley R."/>
            <person name="Labutti K."/>
            <person name="Andreopoulos B."/>
            <person name="Lipzen A."/>
            <person name="Chen C."/>
            <person name="Yanf M."/>
            <person name="Daum C."/>
            <person name="Ng V."/>
            <person name="Clum A."/>
            <person name="Steindorff A."/>
            <person name="Ohm R."/>
            <person name="Martin F."/>
            <person name="Silar P."/>
            <person name="Natvig D."/>
            <person name="Lalanne C."/>
            <person name="Gautier V."/>
            <person name="Ament-Velasquez S.L."/>
            <person name="Kruys A."/>
            <person name="Hutchinson M.I."/>
            <person name="Powell A.J."/>
            <person name="Barry K."/>
            <person name="Miller A.N."/>
            <person name="Grigoriev I.V."/>
            <person name="Debuchy R."/>
            <person name="Gladieux P."/>
            <person name="Thoren M.H."/>
            <person name="Johannesson H."/>
        </authorList>
    </citation>
    <scope>NUCLEOTIDE SEQUENCE</scope>
    <source>
        <strain evidence="11">SMH4131-1</strain>
    </source>
</reference>
<protein>
    <recommendedName>
        <fullName evidence="3">Mitochondrial genome maintenance protein MGM101</fullName>
    </recommendedName>
</protein>
<accession>A0AAE0MHT8</accession>
<evidence type="ECO:0000256" key="3">
    <source>
        <dbReference type="ARBA" id="ARBA00013628"/>
    </source>
</evidence>
<keyword evidence="9" id="KW-1135">Mitochondrion nucleoid</keyword>
<evidence type="ECO:0000256" key="8">
    <source>
        <dbReference type="ARBA" id="ARBA00023204"/>
    </source>
</evidence>
<dbReference type="Pfam" id="PF06420">
    <property type="entry name" value="Mgm101p"/>
    <property type="match status" value="1"/>
</dbReference>
<dbReference type="InterPro" id="IPR009446">
    <property type="entry name" value="Mgm101"/>
</dbReference>
<comment type="caution">
    <text evidence="11">The sequence shown here is derived from an EMBL/GenBank/DDBJ whole genome shotgun (WGS) entry which is preliminary data.</text>
</comment>
<dbReference type="GO" id="GO:0003697">
    <property type="term" value="F:single-stranded DNA binding"/>
    <property type="evidence" value="ECO:0007669"/>
    <property type="project" value="InterPro"/>
</dbReference>
<evidence type="ECO:0000313" key="11">
    <source>
        <dbReference type="EMBL" id="KAK3332223.1"/>
    </source>
</evidence>
<dbReference type="PANTHER" id="PTHR31404:SF0">
    <property type="entry name" value="MITOCHONDRIAL GENOME MAINTENANCE PROTEIN MGM101"/>
    <property type="match status" value="1"/>
</dbReference>
<sequence length="338" mass="36555">MRSHALQACRPLRSPSSSTVQCLQFSHPIAARRAAFARAAVSTTSRPSPAPTSPSRSVSSSSTASKFPKNNNNSRSSRQPIQRLSNTGGRTAPIEDLVPGVIDPQAAVPPATDIEDVDPVLAARIPTTETAGYTNAPSSAFTAAIANSGSGSSDAPGGIDGQGIDWSSSFHGLSTTAFSPETAALLMKPLDLEDVEIKPDGIIYLPEIKYRRILNQAFGPGGWGLAPRGELVVGEKVVTREYALIVHGRFIAQARGECQYFSEETIPTAGEGCKSNALLRCCKDLGIASELWDPRFIRAFKKAHAQEIWVEHVVNKKKRQIWTRRDTDPMYPYQAVRR</sequence>
<dbReference type="Proteomes" id="UP001286456">
    <property type="component" value="Unassembled WGS sequence"/>
</dbReference>
<keyword evidence="7" id="KW-0496">Mitochondrion</keyword>
<dbReference type="EMBL" id="JAUEPO010000002">
    <property type="protein sequence ID" value="KAK3332223.1"/>
    <property type="molecule type" value="Genomic_DNA"/>
</dbReference>
<dbReference type="PANTHER" id="PTHR31404">
    <property type="entry name" value="MITOCHONDRIAL GENOME MAINTENANCE PROTEIN MGM101"/>
    <property type="match status" value="1"/>
</dbReference>
<organism evidence="11 12">
    <name type="scientific">Cercophora scortea</name>
    <dbReference type="NCBI Taxonomy" id="314031"/>
    <lineage>
        <taxon>Eukaryota</taxon>
        <taxon>Fungi</taxon>
        <taxon>Dikarya</taxon>
        <taxon>Ascomycota</taxon>
        <taxon>Pezizomycotina</taxon>
        <taxon>Sordariomycetes</taxon>
        <taxon>Sordariomycetidae</taxon>
        <taxon>Sordariales</taxon>
        <taxon>Lasiosphaeriaceae</taxon>
        <taxon>Cercophora</taxon>
    </lineage>
</organism>
<dbReference type="GO" id="GO:0000262">
    <property type="term" value="C:mitochondrial chromosome"/>
    <property type="evidence" value="ECO:0007669"/>
    <property type="project" value="InterPro"/>
</dbReference>
<keyword evidence="8" id="KW-0234">DNA repair</keyword>
<dbReference type="GO" id="GO:0000725">
    <property type="term" value="P:recombinational repair"/>
    <property type="evidence" value="ECO:0007669"/>
    <property type="project" value="TreeGrafter"/>
</dbReference>
<keyword evidence="12" id="KW-1185">Reference proteome</keyword>
<dbReference type="GO" id="GO:0036297">
    <property type="term" value="P:interstrand cross-link repair"/>
    <property type="evidence" value="ECO:0007669"/>
    <property type="project" value="TreeGrafter"/>
</dbReference>
<comment type="similarity">
    <text evidence="2">Belongs to the MGM101 family.</text>
</comment>
<reference evidence="11" key="1">
    <citation type="journal article" date="2023" name="Mol. Phylogenet. Evol.">
        <title>Genome-scale phylogeny and comparative genomics of the fungal order Sordariales.</title>
        <authorList>
            <person name="Hensen N."/>
            <person name="Bonometti L."/>
            <person name="Westerberg I."/>
            <person name="Brannstrom I.O."/>
            <person name="Guillou S."/>
            <person name="Cros-Aarteil S."/>
            <person name="Calhoun S."/>
            <person name="Haridas S."/>
            <person name="Kuo A."/>
            <person name="Mondo S."/>
            <person name="Pangilinan J."/>
            <person name="Riley R."/>
            <person name="LaButti K."/>
            <person name="Andreopoulos B."/>
            <person name="Lipzen A."/>
            <person name="Chen C."/>
            <person name="Yan M."/>
            <person name="Daum C."/>
            <person name="Ng V."/>
            <person name="Clum A."/>
            <person name="Steindorff A."/>
            <person name="Ohm R.A."/>
            <person name="Martin F."/>
            <person name="Silar P."/>
            <person name="Natvig D.O."/>
            <person name="Lalanne C."/>
            <person name="Gautier V."/>
            <person name="Ament-Velasquez S.L."/>
            <person name="Kruys A."/>
            <person name="Hutchinson M.I."/>
            <person name="Powell A.J."/>
            <person name="Barry K."/>
            <person name="Miller A.N."/>
            <person name="Grigoriev I.V."/>
            <person name="Debuchy R."/>
            <person name="Gladieux P."/>
            <person name="Hiltunen Thoren M."/>
            <person name="Johannesson H."/>
        </authorList>
    </citation>
    <scope>NUCLEOTIDE SEQUENCE</scope>
    <source>
        <strain evidence="11">SMH4131-1</strain>
    </source>
</reference>
<gene>
    <name evidence="11" type="ORF">B0T19DRAFT_482555</name>
</gene>
<evidence type="ECO:0000256" key="10">
    <source>
        <dbReference type="SAM" id="MobiDB-lite"/>
    </source>
</evidence>